<feature type="region of interest" description="Disordered" evidence="8">
    <location>
        <begin position="606"/>
        <end position="627"/>
    </location>
</feature>
<dbReference type="GO" id="GO:0042066">
    <property type="term" value="P:perineurial glial growth"/>
    <property type="evidence" value="ECO:0007669"/>
    <property type="project" value="EnsemblMetazoa"/>
</dbReference>
<dbReference type="OMA" id="VHRMEEH"/>
<dbReference type="HOGENOM" id="CLU_000069_0_0_1"/>
<gene>
    <name evidence="10" type="primary">Dgri\GH10162</name>
    <name evidence="10" type="ORF">Dgri_GH10162</name>
</gene>
<evidence type="ECO:0000256" key="8">
    <source>
        <dbReference type="SAM" id="MobiDB-lite"/>
    </source>
</evidence>
<feature type="region of interest" description="Disordered" evidence="8">
    <location>
        <begin position="4237"/>
        <end position="4279"/>
    </location>
</feature>
<evidence type="ECO:0000256" key="7">
    <source>
        <dbReference type="PROSITE-ProRule" id="PRU01388"/>
    </source>
</evidence>
<keyword evidence="2" id="KW-0479">Metal-binding</keyword>
<feature type="domain" description="UBR-type" evidence="9">
    <location>
        <begin position="1813"/>
        <end position="1882"/>
    </location>
</feature>
<evidence type="ECO:0000313" key="10">
    <source>
        <dbReference type="EMBL" id="EDW04104.1"/>
    </source>
</evidence>
<comment type="similarity">
    <text evidence="1 7">Belongs to the UBR4 family.</text>
</comment>
<dbReference type="InParanoid" id="B4JC01"/>
<dbReference type="GO" id="GO:0005516">
    <property type="term" value="F:calmodulin binding"/>
    <property type="evidence" value="ECO:0007669"/>
    <property type="project" value="UniProtKB-KW"/>
</dbReference>
<feature type="compositionally biased region" description="Polar residues" evidence="8">
    <location>
        <begin position="4237"/>
        <end position="4247"/>
    </location>
</feature>
<evidence type="ECO:0000256" key="2">
    <source>
        <dbReference type="ARBA" id="ARBA00022723"/>
    </source>
</evidence>
<name>B4JC01_DROGR</name>
<dbReference type="PROSITE" id="PS52043">
    <property type="entry name" value="UBR4_E3"/>
    <property type="match status" value="1"/>
</dbReference>
<feature type="compositionally biased region" description="Low complexity" evidence="8">
    <location>
        <begin position="336"/>
        <end position="360"/>
    </location>
</feature>
<dbReference type="OrthoDB" id="30336at2759"/>
<feature type="region of interest" description="Disordered" evidence="8">
    <location>
        <begin position="3010"/>
        <end position="3098"/>
    </location>
</feature>
<dbReference type="SMART" id="SM00396">
    <property type="entry name" value="ZnF_UBR1"/>
    <property type="match status" value="1"/>
</dbReference>
<feature type="region of interest" description="Disordered" evidence="8">
    <location>
        <begin position="145"/>
        <end position="176"/>
    </location>
</feature>
<evidence type="ECO:0000256" key="4">
    <source>
        <dbReference type="ARBA" id="ARBA00022833"/>
    </source>
</evidence>
<feature type="compositionally biased region" description="Polar residues" evidence="8">
    <location>
        <begin position="3087"/>
        <end position="3098"/>
    </location>
</feature>
<evidence type="ECO:0000256" key="5">
    <source>
        <dbReference type="ARBA" id="ARBA00022860"/>
    </source>
</evidence>
<feature type="region of interest" description="UBR4 E3 catalytic module" evidence="7">
    <location>
        <begin position="4904"/>
        <end position="5374"/>
    </location>
</feature>
<evidence type="ECO:0000256" key="1">
    <source>
        <dbReference type="ARBA" id="ARBA00009970"/>
    </source>
</evidence>
<keyword evidence="11" id="KW-1185">Reference proteome</keyword>
<proteinExistence type="inferred from homology"/>
<feature type="compositionally biased region" description="Basic and acidic residues" evidence="8">
    <location>
        <begin position="165"/>
        <end position="176"/>
    </location>
</feature>
<feature type="region of interest" description="Disordered" evidence="8">
    <location>
        <begin position="426"/>
        <end position="451"/>
    </location>
</feature>
<keyword evidence="5" id="KW-0112">Calmodulin-binding</keyword>
<dbReference type="SUPFAM" id="SSF50978">
    <property type="entry name" value="WD40 repeat-like"/>
    <property type="match status" value="1"/>
</dbReference>
<sequence length="5382" mass="597395">MSAHSGGTDWNSVVKPLLSNRTSALNKNEISNLLKAITRCEHEFFDDESNYTQFYTAFAALAADKLMQIKSICQTQISQLHDASAVLIRFILFRLPKVSVYDIKWLLVALKMLCEGRESVANGTGCTQFDYNTVAAVLKSAKHPESSSKSLSSSSSSAGSSGVGTDKDSPKSEIKRSRSDLSTVILQQLLAPLEPGKMTWVPLSEEISDCTEQLLAANVEYFQEQNGVDTLLDVGVGLPILNRYRSKYLETIVGGKALYLPLTQVEASTVKSAMAHMLTDLSILGQAHSLIALQPLTPSRIEKLSMCGISALYNAVLTSIAASVLSMCQVSSGSQKQQQQQPSGVASTSQGTGSITGGNSNVPASSKDHDDFEEQACTIVNKALEIYTSIGDMFKASARMHVYQNHLCYGSWLLISGIQGAMGASGSSAATAKPTSTATTTSTTNANEATAAPSTPIARVNLFKVQQGFGELNAAIANHSIKLLSELIDDLKIETACNNSCTSGNNNCLDVEPAQFDILENYSALQRIVRVLNTATLHQLFTFLATVAYRKACTLKRANTKDRTECEPISYSDSTTYFNDSLSCSDNSEEDDSESYLGHWFKETLSPETHDDNANTCTQERNGDQKSALVPKLDEPHEYLDLAADIFCFLDQFLANRHAYMQRYVKAGVSDQQMLLMANIIKDFDRDVMRQEGGNAGSASSGGSGDCSCSNWQSAMIRFSGAAGRYIHNLISTSLLSEQLQSNLLQHLSISPWSTDTNSWPLQVYPSTLSVLVQILLLKPTQEKEAACLSVWHRLINTLVEGVCSSSTASDADFEDLNIEHAQLLLFLFHSLNLMQKKSILLLTAGGVIRCADVCRGISADRTVRNSQMMLLSRLLLFLEYLMKHLYNAPPELLDQVRWNLFSVSSMPDTQKITDLLNSRTKLGCFCRQDIELKFRNSPVGDLNSSIRPTFYSLVTADPMKPQWAQDFKLDGLAWNFILCTPDKLKYPLLVDALIDILAITDMSALCRDKDNLHNLCAMQYCFSITWKLLLGLPPSTSHVESLKVDRAPNLHSLLWSIRCPLASSHYLVVNSLIKQGMYTQYAETLWAQVGDRTADVRYSLKQTMLGVEAFNKQLNKASPNPRLSDLILFDALVAHMQAVAWADKEGYKLLRKESDTDSITSESRERENSSAATDPEVYSSSESIDDQQTKQSEDSTLTPGELLERTQLSNELLIKLMDSYSLISNIVRAQMLKQLSSSTPEQALNLIVPVVSDKPAIMVELHAAFLKLLPNEDKQLIANEWPKCLLVNDDAFNGKQHPVEPYTLSVIDAHITELTKSTTYSTLHTLKHCLKSILNLLELLLPFCTSISDVELQLKPLLIASMMDMRTDYLQSQSEQCLREILHGLTNEAHKQLLFEHMIEHCYHMLIDFAGELKQTTTTTTSTGIATVAVAPDQEQRALFNESMLFAVLKTMIKMLDVPTAVQAMRQFFKEQRAGSLTTLLLSFTGTTLPLSYARKMLQFVERLFEQSAQPDAQFQHEELVDCFSELAIVDVARLKLWLAHIIYGPNVVATNNSSCEASCKLLTSIMQPSSSSSSNAQTPTNMATVSAMPSISDQLDAMDIDYDCAGAGAGNANATNAAAKCLSLWQGNNQANNQSEDSSQACDQPSASSHPRNGALLLSFVKSLVREQPAAAQLAPPLFQALLQLGQTLITPPQDGCDFADVLQIMITLADAAPARGHVALFNTTLLWLELAKLQLPYKQLRHAENVSALLRYLSELLQAIGYRGSRQHMPPWDDELQSDIDELYDELQDEQQQEQDSLLDDSDEDTLNNKLCTFSQTQKEFMNQHWYHCHTCNMINTVGVCSVCARVCHKGHDVSYAKYGNFFCDCGAKEDGSCQALSRRLPTNGCDSRDGYVSAHMSLLAAGSKKRQSPPNTQLRKDSLSNERIALLGKLLEPHREALQHADQWQLVVRCILEYFDVLLPSIRENCTLYSIVGCHKRATVALERLHQLDQSFEVTDQLMFATLGSQEGAFENVRMNYSGDQGQTIKHLISSGVVRRVAFCCLSSPHGRRQQLAVSHEKGKVTILQLSALLKQADASKRKLTLTQLSSVPIAYTVLSLAANPCNEDCLAVCGLKECHVLTFSSSGSTNEHIVVTPQLDNGNYIKKAVWLPGSQTLLALVTSDYVKIYDLAVDTYSPKYYYLVAVGKIRDCTFMYQEDAYYMLTFASSGYIYYQTLDEQSLAIHGDFYVTNTLELSHHHIKDVNGQVGGGGVSIYYSHALQLLFYSYASGRSFFSSLTNVNQGVKGIYHLDTSSAVSKSKEGPLQPLVQWTEVAGHPGLIYANMQTSNNPIILMLTPELIFMQEIKAQSAKSRIMDVVGIRHSVAGTEKTTLLLLCEDGSLRIFSAQPEHTSFWLSPRVQPLGNQLYSATLLAKSGSSASVSPKSLSKPNKLPRKAAALQKQLTSNGLPVFPIDFFEHCNVLADVEFGGNDLLQIYNKQKLKTRLFSTGMFVASTRANGFTLEVLNNDPNVVMVGIRVLLGTQDTQRAPQSVSILGRTIPTPVRRARWFDIPLTRDEMLQSDKLLKVCFAKSQDPENVTLLDCIEVYGKSKELVGWPDDSEELPTSANVANAATATVSPASAANFGEGFNSITQLDRMCTHLLEVLDCALNLLGNGGAVAAAMRQKAVKTASALLLLPTPNPVQTQARYVLATMYGSRGAYHSYKDSVLLQFVHGELQAMQPKLTQLDTLQDIDPEAFYRLILLVRGIANARPQSLAKICAECNYDIVPALMAMVLELHKVTPALDEPTNIVRRGLCQTETIVHCLVEIMYGFALADASQVGRMTKYFIELLKHDASVISHSAKEALILLLSPRIKRHKVAIVTTPPACSTPTPSTSAINTSNLSALQGAASQAASDIIEEAAAAAVDAAAAGVGVGAGGADALLEAEAGVNQAQQQLLNLEAFMGGGFPRLLGLPEDADDEAIMDIAIALSLQQHSGDANALQSLQQGLANLQGIRMAAAATANNAAVSGGDATGSDDDEGSNVATDGSTLRTSPAEQAGSGGSESGGSGVESIGGTSARSSNFGDHANASPPRQSKDQEQEQEQPGTSSSCVAALSAMSSTEDIEINEDEKLSKLHDLRIAVLESIIAHLDTFDLCNGLQAIPLIQVILMLTTDLNGNNERDQEVLQELLAALVEYVEIGQRGAAARMENKCPINEVRLALLSLFGVMMGKTKSKQTGTTSPPHQFKDNSSFVASTTANVLSKCGAFVYALESLNMLLVHWKQVLGDPYAAGGTGGVQPSNVAGNGTADQLLKPIKHGPKPDISILIPHNYLKNYPDIFESYDGLLTEIIVRLPYQILRLSSAHPDNYDSGFCEAMTFTLCEYMMLNLNALLRRQVRKLLMYICGSKEKFRMYRDGHSLDAHFRVVKRVCSIVSTKSGAPYNSNPPMLSYDALVELTEHLRTCQEISQMRTGNWQKFCVVHEDALAMLMEIACYQLDDGVSPIIIQLLQAAVCNLPQPISGGLKQQQQQLPQASSSSKMRSEREKSEDTDTAYYSKFDPAQCSTFVHQIFRYASDALIIRFVRIFLLENNASQLRWQAHSFMTGLFEHANERQREKLLSIFWNLWPLVPSYGRRTAQFVDLLGYLTLSTRSTTDRLPEFVSRAVEVLRQQNELLCKHPNAPIYTTLESILQVNGYYLESEPCLVCNNPEVPMANIKLPSVKSDSKYTTTTMIYKLVQCHTISKLIVRIADLKRSKMVRTINVYYNNRSVQAVVELKNRPALWHKARTVSLQSGQTELKIDFPLPITACNLMIEFADFYETVSGSSENLQCPRCSAAVPAYPGVCGNCGENVFQCHKCRAINYDEKDPFLCHSCGFCKYAKFDFSMYARVCCAVDPIESAEDRAKTVQLIHSSLERADRIYRQLLTNKQMLELLIQKVAEHRSSDRLVEDNMGSVHSTSQVNKIIQLLAQKYCVESRTSFEELSKIVQKVKACRSELVAYDRQQQDQPAVSSSGSGAESSLTTNRCYGCALASTEQCLTLLRAMAYNYDCRVGLYSQGLVSELAEHNLRRGTPQIQEEVRNLLVVLTKDNAEACMHLLQLVTTRVKNALMGAIPLISLEAAVHQEMMLLEVLLGQDDVCWEFKLKVIFELFISNCRLPRGPVTSVLHPCLRIMQNLMSPALPANKNNNLQQQQQSQSQQQQQQSQPQSAQQQQQQQQQQQPLGPTELYSVKLVEGNTIDYRAWLNSDRNHEYSAWSSRMPTNKYQRQDGGKQRNSNSSGKQQQSGDVPAKGGRRGDVHSTYLAEKYGLRWRHLVLDKERVIKPLVFNAKWIQPLLFNANSRFGRQLACSLLSGLCRTSERKQQALNMLTDFLRHVGEAGEASAEFLTLYRSVATETPWLQYLVLRGVLGEISQLLAVEIGKIHRMEEHSLSSDLSLGYALRQYVELLWLFLECPNIRRTYKTRLLGPVLQSYLALRSLVVQRTRLIDDAQEKLLEMLEEMTSGTEEETRAFMEILIDTVEKTRMNDIKTPVFIFERLYSIIHPEEHDESEFYMTLEKDPQQEDFLQGRMLGNPYPSSEVGLGPLMRDVKNKICTDCELIALLEDDNGMELLVNNKIISLDLPVKDVYKKVWLAEGGDRDAMRIVYRMRGLLGDATEEFVETLNNKSQEQVDTEQLYRMANVLADCNGLRVMLERIGSLQRISRQRELIQVLLKLFLICVKVRRCQEVLCRPEIGAINTLLKVLQMCLQSENDSIQSAVTEQLLEIMETILSKAASDTLDSFLQFSLTFGGPEYVSALISCTDCPNVRNNPSVLRHLIRVLAALVYGNEVKMALLCEHFKHTLDFDRFDNERTTEEEFKLELFCVLTNQIEHNCIGGTLKDYIVSLGIVERALTYITEHAPCVKPTLLRTDSDELKEFISRPSLKYILRFLTGLANYHEATQLAISKDIIPIIHRLEQVSSDEHVGSLAENLLEALSTDAATASRVQQVRDFTRAEKKRLAMATREKQLDALGMRTNEKGQVTAKGSILQKIEKLRDETGLTCFICREGYACQPEKVLGIYTFTKRCNVEEFELKSRKTIGYTTVTHFNVVHVECHTSAIRLTRGRDEWERASLQNANTRCNGLLPLWGPAVGEAAFSGCMTRHSSYMQESTQRCDISYTSSVHDLKLLLVRFAWERSFHDDAGGGGPQSNMHFVPYLLFYAVYLLLSSRSAARDSKTLLNYLTAAPSDKWLECGYEVDGPLYMLTISLSLHSRELWNKHKLAHLKRLLAVAQARHVSPSVLCKALLSPADRQTKEYGVYKPFLMMWSLVDLIYNSLFKTVSTPKEEDWPASLFEFIRKNDEVMLKSTDNILQTLTDEFLPCTSFAEFCDVAGLLNQIEQPDSFIDDVLAALPSTTSSSS</sequence>
<dbReference type="FunCoup" id="B4JC01">
    <property type="interactions" value="1807"/>
</dbReference>
<dbReference type="GO" id="GO:0043186">
    <property type="term" value="C:P granule"/>
    <property type="evidence" value="ECO:0007669"/>
    <property type="project" value="EnsemblMetazoa"/>
</dbReference>
<evidence type="ECO:0000256" key="6">
    <source>
        <dbReference type="PROSITE-ProRule" id="PRU00508"/>
    </source>
</evidence>
<dbReference type="InterPro" id="IPR047509">
    <property type="entry name" value="UBR4-like_UBR-box"/>
</dbReference>
<dbReference type="PROSITE" id="PS51157">
    <property type="entry name" value="ZF_UBR"/>
    <property type="match status" value="1"/>
</dbReference>
<dbReference type="eggNOG" id="KOG1776">
    <property type="taxonomic scope" value="Eukaryota"/>
</dbReference>
<dbReference type="InterPro" id="IPR036322">
    <property type="entry name" value="WD40_repeat_dom_sf"/>
</dbReference>
<dbReference type="GO" id="GO:0070373">
    <property type="term" value="P:negative regulation of ERK1 and ERK2 cascade"/>
    <property type="evidence" value="ECO:0007669"/>
    <property type="project" value="EnsemblMetazoa"/>
</dbReference>
<dbReference type="SUPFAM" id="SSF48431">
    <property type="entry name" value="Lipovitellin-phosvitin complex, superhelical domain"/>
    <property type="match status" value="1"/>
</dbReference>
<dbReference type="CDD" id="cd19680">
    <property type="entry name" value="UBR-box_UBR4"/>
    <property type="match status" value="1"/>
</dbReference>
<dbReference type="GO" id="GO:2000020">
    <property type="term" value="P:positive regulation of male gonad development"/>
    <property type="evidence" value="ECO:0007669"/>
    <property type="project" value="EnsemblMetazoa"/>
</dbReference>
<feature type="compositionally biased region" description="Basic and acidic residues" evidence="8">
    <location>
        <begin position="3523"/>
        <end position="3532"/>
    </location>
</feature>
<keyword evidence="3 7" id="KW-0863">Zinc-finger</keyword>
<dbReference type="KEGG" id="dgr:6562499"/>
<evidence type="ECO:0000256" key="3">
    <source>
        <dbReference type="ARBA" id="ARBA00022771"/>
    </source>
</evidence>
<dbReference type="InterPro" id="IPR003126">
    <property type="entry name" value="Znf_UBR"/>
</dbReference>
<feature type="region of interest" description="Disordered" evidence="8">
    <location>
        <begin position="3508"/>
        <end position="3534"/>
    </location>
</feature>
<dbReference type="InterPro" id="IPR011030">
    <property type="entry name" value="Lipovitellin_superhlx_dom"/>
</dbReference>
<feature type="zinc finger region" description="UBR-type" evidence="6">
    <location>
        <begin position="1813"/>
        <end position="1882"/>
    </location>
</feature>
<dbReference type="STRING" id="7222.B4JC01"/>
<dbReference type="GO" id="GO:0007291">
    <property type="term" value="P:sperm individualization"/>
    <property type="evidence" value="ECO:0007669"/>
    <property type="project" value="EnsemblMetazoa"/>
</dbReference>
<evidence type="ECO:0000259" key="9">
    <source>
        <dbReference type="PROSITE" id="PS51157"/>
    </source>
</evidence>
<feature type="region of interest" description="Disordered" evidence="8">
    <location>
        <begin position="1154"/>
        <end position="1202"/>
    </location>
</feature>
<accession>B4JC01</accession>
<dbReference type="Pfam" id="PF02207">
    <property type="entry name" value="zf-UBR"/>
    <property type="match status" value="1"/>
</dbReference>
<dbReference type="GO" id="GO:0032436">
    <property type="term" value="P:positive regulation of proteasomal ubiquitin-dependent protein catabolic process"/>
    <property type="evidence" value="ECO:0007669"/>
    <property type="project" value="EnsemblMetazoa"/>
</dbReference>
<feature type="compositionally biased region" description="Gly residues" evidence="8">
    <location>
        <begin position="3043"/>
        <end position="3053"/>
    </location>
</feature>
<dbReference type="PhylomeDB" id="B4JC01"/>
<dbReference type="InterPro" id="IPR056530">
    <property type="entry name" value="UBR4-like_dom"/>
</dbReference>
<dbReference type="Pfam" id="PF24079">
    <property type="entry name" value="UBR4"/>
    <property type="match status" value="1"/>
</dbReference>
<reference evidence="10 11" key="1">
    <citation type="journal article" date="2007" name="Nature">
        <title>Evolution of genes and genomes on the Drosophila phylogeny.</title>
        <authorList>
            <consortium name="Drosophila 12 Genomes Consortium"/>
            <person name="Clark A.G."/>
            <person name="Eisen M.B."/>
            <person name="Smith D.R."/>
            <person name="Bergman C.M."/>
            <person name="Oliver B."/>
            <person name="Markow T.A."/>
            <person name="Kaufman T.C."/>
            <person name="Kellis M."/>
            <person name="Gelbart W."/>
            <person name="Iyer V.N."/>
            <person name="Pollard D.A."/>
            <person name="Sackton T.B."/>
            <person name="Larracuente A.M."/>
            <person name="Singh N.D."/>
            <person name="Abad J.P."/>
            <person name="Abt D.N."/>
            <person name="Adryan B."/>
            <person name="Aguade M."/>
            <person name="Akashi H."/>
            <person name="Anderson W.W."/>
            <person name="Aquadro C.F."/>
            <person name="Ardell D.H."/>
            <person name="Arguello R."/>
            <person name="Artieri C.G."/>
            <person name="Barbash D.A."/>
            <person name="Barker D."/>
            <person name="Barsanti P."/>
            <person name="Batterham P."/>
            <person name="Batzoglou S."/>
            <person name="Begun D."/>
            <person name="Bhutkar A."/>
            <person name="Blanco E."/>
            <person name="Bosak S.A."/>
            <person name="Bradley R.K."/>
            <person name="Brand A.D."/>
            <person name="Brent M.R."/>
            <person name="Brooks A.N."/>
            <person name="Brown R.H."/>
            <person name="Butlin R.K."/>
            <person name="Caggese C."/>
            <person name="Calvi B.R."/>
            <person name="Bernardo de Carvalho A."/>
            <person name="Caspi A."/>
            <person name="Castrezana S."/>
            <person name="Celniker S.E."/>
            <person name="Chang J.L."/>
            <person name="Chapple C."/>
            <person name="Chatterji S."/>
            <person name="Chinwalla A."/>
            <person name="Civetta A."/>
            <person name="Clifton S.W."/>
            <person name="Comeron J.M."/>
            <person name="Costello J.C."/>
            <person name="Coyne J.A."/>
            <person name="Daub J."/>
            <person name="David R.G."/>
            <person name="Delcher A.L."/>
            <person name="Delehaunty K."/>
            <person name="Do C.B."/>
            <person name="Ebling H."/>
            <person name="Edwards K."/>
            <person name="Eickbush T."/>
            <person name="Evans J.D."/>
            <person name="Filipski A."/>
            <person name="Findeiss S."/>
            <person name="Freyhult E."/>
            <person name="Fulton L."/>
            <person name="Fulton R."/>
            <person name="Garcia A.C."/>
            <person name="Gardiner A."/>
            <person name="Garfield D.A."/>
            <person name="Garvin B.E."/>
            <person name="Gibson G."/>
            <person name="Gilbert D."/>
            <person name="Gnerre S."/>
            <person name="Godfrey J."/>
            <person name="Good R."/>
            <person name="Gotea V."/>
            <person name="Gravely B."/>
            <person name="Greenberg A.J."/>
            <person name="Griffiths-Jones S."/>
            <person name="Gross S."/>
            <person name="Guigo R."/>
            <person name="Gustafson E.A."/>
            <person name="Haerty W."/>
            <person name="Hahn M.W."/>
            <person name="Halligan D.L."/>
            <person name="Halpern A.L."/>
            <person name="Halter G.M."/>
            <person name="Han M.V."/>
            <person name="Heger A."/>
            <person name="Hillier L."/>
            <person name="Hinrichs A.S."/>
            <person name="Holmes I."/>
            <person name="Hoskins R.A."/>
            <person name="Hubisz M.J."/>
            <person name="Hultmark D."/>
            <person name="Huntley M.A."/>
            <person name="Jaffe D.B."/>
            <person name="Jagadeeshan S."/>
            <person name="Jeck W.R."/>
            <person name="Johnson J."/>
            <person name="Jones C.D."/>
            <person name="Jordan W.C."/>
            <person name="Karpen G.H."/>
            <person name="Kataoka E."/>
            <person name="Keightley P.D."/>
            <person name="Kheradpour P."/>
            <person name="Kirkness E.F."/>
            <person name="Koerich L.B."/>
            <person name="Kristiansen K."/>
            <person name="Kudrna D."/>
            <person name="Kulathinal R.J."/>
            <person name="Kumar S."/>
            <person name="Kwok R."/>
            <person name="Lander E."/>
            <person name="Langley C.H."/>
            <person name="Lapoint R."/>
            <person name="Lazzaro B.P."/>
            <person name="Lee S.J."/>
            <person name="Levesque L."/>
            <person name="Li R."/>
            <person name="Lin C.F."/>
            <person name="Lin M.F."/>
            <person name="Lindblad-Toh K."/>
            <person name="Llopart A."/>
            <person name="Long M."/>
            <person name="Low L."/>
            <person name="Lozovsky E."/>
            <person name="Lu J."/>
            <person name="Luo M."/>
            <person name="Machado C.A."/>
            <person name="Makalowski W."/>
            <person name="Marzo M."/>
            <person name="Matsuda M."/>
            <person name="Matzkin L."/>
            <person name="McAllister B."/>
            <person name="McBride C.S."/>
            <person name="McKernan B."/>
            <person name="McKernan K."/>
            <person name="Mendez-Lago M."/>
            <person name="Minx P."/>
            <person name="Mollenhauer M.U."/>
            <person name="Montooth K."/>
            <person name="Mount S.M."/>
            <person name="Mu X."/>
            <person name="Myers E."/>
            <person name="Negre B."/>
            <person name="Newfeld S."/>
            <person name="Nielsen R."/>
            <person name="Noor M.A."/>
            <person name="O'Grady P."/>
            <person name="Pachter L."/>
            <person name="Papaceit M."/>
            <person name="Parisi M.J."/>
            <person name="Parisi M."/>
            <person name="Parts L."/>
            <person name="Pedersen J.S."/>
            <person name="Pesole G."/>
            <person name="Phillippy A.M."/>
            <person name="Ponting C.P."/>
            <person name="Pop M."/>
            <person name="Porcelli D."/>
            <person name="Powell J.R."/>
            <person name="Prohaska S."/>
            <person name="Pruitt K."/>
            <person name="Puig M."/>
            <person name="Quesneville H."/>
            <person name="Ram K.R."/>
            <person name="Rand D."/>
            <person name="Rasmussen M.D."/>
            <person name="Reed L.K."/>
            <person name="Reenan R."/>
            <person name="Reily A."/>
            <person name="Remington K.A."/>
            <person name="Rieger T.T."/>
            <person name="Ritchie M.G."/>
            <person name="Robin C."/>
            <person name="Rogers Y.H."/>
            <person name="Rohde C."/>
            <person name="Rozas J."/>
            <person name="Rubenfield M.J."/>
            <person name="Ruiz A."/>
            <person name="Russo S."/>
            <person name="Salzberg S.L."/>
            <person name="Sanchez-Gracia A."/>
            <person name="Saranga D.J."/>
            <person name="Sato H."/>
            <person name="Schaeffer S.W."/>
            <person name="Schatz M.C."/>
            <person name="Schlenke T."/>
            <person name="Schwartz R."/>
            <person name="Segarra C."/>
            <person name="Singh R.S."/>
            <person name="Sirot L."/>
            <person name="Sirota M."/>
            <person name="Sisneros N.B."/>
            <person name="Smith C.D."/>
            <person name="Smith T.F."/>
            <person name="Spieth J."/>
            <person name="Stage D.E."/>
            <person name="Stark A."/>
            <person name="Stephan W."/>
            <person name="Strausberg R.L."/>
            <person name="Strempel S."/>
            <person name="Sturgill D."/>
            <person name="Sutton G."/>
            <person name="Sutton G.G."/>
            <person name="Tao W."/>
            <person name="Teichmann S."/>
            <person name="Tobari Y.N."/>
            <person name="Tomimura Y."/>
            <person name="Tsolas J.M."/>
            <person name="Valente V.L."/>
            <person name="Venter E."/>
            <person name="Venter J.C."/>
            <person name="Vicario S."/>
            <person name="Vieira F.G."/>
            <person name="Vilella A.J."/>
            <person name="Villasante A."/>
            <person name="Walenz B."/>
            <person name="Wang J."/>
            <person name="Wasserman M."/>
            <person name="Watts T."/>
            <person name="Wilson D."/>
            <person name="Wilson R.K."/>
            <person name="Wing R.A."/>
            <person name="Wolfner M.F."/>
            <person name="Wong A."/>
            <person name="Wong G.K."/>
            <person name="Wu C.I."/>
            <person name="Wu G."/>
            <person name="Yamamoto D."/>
            <person name="Yang H.P."/>
            <person name="Yang S.P."/>
            <person name="Yorke J.A."/>
            <person name="Yoshida K."/>
            <person name="Zdobnov E."/>
            <person name="Zhang P."/>
            <person name="Zhang Y."/>
            <person name="Zimin A.V."/>
            <person name="Baldwin J."/>
            <person name="Abdouelleil A."/>
            <person name="Abdulkadir J."/>
            <person name="Abebe A."/>
            <person name="Abera B."/>
            <person name="Abreu J."/>
            <person name="Acer S.C."/>
            <person name="Aftuck L."/>
            <person name="Alexander A."/>
            <person name="An P."/>
            <person name="Anderson E."/>
            <person name="Anderson S."/>
            <person name="Arachi H."/>
            <person name="Azer M."/>
            <person name="Bachantsang P."/>
            <person name="Barry A."/>
            <person name="Bayul T."/>
            <person name="Berlin A."/>
            <person name="Bessette D."/>
            <person name="Bloom T."/>
            <person name="Blye J."/>
            <person name="Boguslavskiy L."/>
            <person name="Bonnet C."/>
            <person name="Boukhgalter B."/>
            <person name="Bourzgui I."/>
            <person name="Brown A."/>
            <person name="Cahill P."/>
            <person name="Channer S."/>
            <person name="Cheshatsang Y."/>
            <person name="Chuda L."/>
            <person name="Citroen M."/>
            <person name="Collymore A."/>
            <person name="Cooke P."/>
            <person name="Costello M."/>
            <person name="D'Aco K."/>
            <person name="Daza R."/>
            <person name="De Haan G."/>
            <person name="DeGray S."/>
            <person name="DeMaso C."/>
            <person name="Dhargay N."/>
            <person name="Dooley K."/>
            <person name="Dooley E."/>
            <person name="Doricent M."/>
            <person name="Dorje P."/>
            <person name="Dorjee K."/>
            <person name="Dupes A."/>
            <person name="Elong R."/>
            <person name="Falk J."/>
            <person name="Farina A."/>
            <person name="Faro S."/>
            <person name="Ferguson D."/>
            <person name="Fisher S."/>
            <person name="Foley C.D."/>
            <person name="Franke A."/>
            <person name="Friedrich D."/>
            <person name="Gadbois L."/>
            <person name="Gearin G."/>
            <person name="Gearin C.R."/>
            <person name="Giannoukos G."/>
            <person name="Goode T."/>
            <person name="Graham J."/>
            <person name="Grandbois E."/>
            <person name="Grewal S."/>
            <person name="Gyaltsen K."/>
            <person name="Hafez N."/>
            <person name="Hagos B."/>
            <person name="Hall J."/>
            <person name="Henson C."/>
            <person name="Hollinger A."/>
            <person name="Honan T."/>
            <person name="Huard M.D."/>
            <person name="Hughes L."/>
            <person name="Hurhula B."/>
            <person name="Husby M.E."/>
            <person name="Kamat A."/>
            <person name="Kanga B."/>
            <person name="Kashin S."/>
            <person name="Khazanovich D."/>
            <person name="Kisner P."/>
            <person name="Lance K."/>
            <person name="Lara M."/>
            <person name="Lee W."/>
            <person name="Lennon N."/>
            <person name="Letendre F."/>
            <person name="LeVine R."/>
            <person name="Lipovsky A."/>
            <person name="Liu X."/>
            <person name="Liu J."/>
            <person name="Liu S."/>
            <person name="Lokyitsang T."/>
            <person name="Lokyitsang Y."/>
            <person name="Lubonja R."/>
            <person name="Lui A."/>
            <person name="MacDonald P."/>
            <person name="Magnisalis V."/>
            <person name="Maru K."/>
            <person name="Matthews C."/>
            <person name="McCusker W."/>
            <person name="McDonough S."/>
            <person name="Mehta T."/>
            <person name="Meldrim J."/>
            <person name="Meneus L."/>
            <person name="Mihai O."/>
            <person name="Mihalev A."/>
            <person name="Mihova T."/>
            <person name="Mittelman R."/>
            <person name="Mlenga V."/>
            <person name="Montmayeur A."/>
            <person name="Mulrain L."/>
            <person name="Navidi A."/>
            <person name="Naylor J."/>
            <person name="Negash T."/>
            <person name="Nguyen T."/>
            <person name="Nguyen N."/>
            <person name="Nicol R."/>
            <person name="Norbu C."/>
            <person name="Norbu N."/>
            <person name="Novod N."/>
            <person name="O'Neill B."/>
            <person name="Osman S."/>
            <person name="Markiewicz E."/>
            <person name="Oyono O.L."/>
            <person name="Patti C."/>
            <person name="Phunkhang P."/>
            <person name="Pierre F."/>
            <person name="Priest M."/>
            <person name="Raghuraman S."/>
            <person name="Rege F."/>
            <person name="Reyes R."/>
            <person name="Rise C."/>
            <person name="Rogov P."/>
            <person name="Ross K."/>
            <person name="Ryan E."/>
            <person name="Settipalli S."/>
            <person name="Shea T."/>
            <person name="Sherpa N."/>
            <person name="Shi L."/>
            <person name="Shih D."/>
            <person name="Sparrow T."/>
            <person name="Spaulding J."/>
            <person name="Stalker J."/>
            <person name="Stange-Thomann N."/>
            <person name="Stavropoulos S."/>
            <person name="Stone C."/>
            <person name="Strader C."/>
            <person name="Tesfaye S."/>
            <person name="Thomson T."/>
            <person name="Thoulutsang Y."/>
            <person name="Thoulutsang D."/>
            <person name="Topham K."/>
            <person name="Topping I."/>
            <person name="Tsamla T."/>
            <person name="Vassiliev H."/>
            <person name="Vo A."/>
            <person name="Wangchuk T."/>
            <person name="Wangdi T."/>
            <person name="Weiand M."/>
            <person name="Wilkinson J."/>
            <person name="Wilson A."/>
            <person name="Yadav S."/>
            <person name="Young G."/>
            <person name="Yu Q."/>
            <person name="Zembek L."/>
            <person name="Zhong D."/>
            <person name="Zimmer A."/>
            <person name="Zwirko Z."/>
            <person name="Jaffe D.B."/>
            <person name="Alvarez P."/>
            <person name="Brockman W."/>
            <person name="Butler J."/>
            <person name="Chin C."/>
            <person name="Gnerre S."/>
            <person name="Grabherr M."/>
            <person name="Kleber M."/>
            <person name="Mauceli E."/>
            <person name="MacCallum I."/>
        </authorList>
    </citation>
    <scope>NUCLEOTIDE SEQUENCE [LARGE SCALE GENOMIC DNA]</scope>
    <source>
        <strain evidence="11">Tucson 15287-2541.00</strain>
    </source>
</reference>
<feature type="compositionally biased region" description="Low complexity" evidence="8">
    <location>
        <begin position="147"/>
        <end position="160"/>
    </location>
</feature>
<feature type="compositionally biased region" description="Low complexity" evidence="8">
    <location>
        <begin position="4255"/>
        <end position="4268"/>
    </location>
</feature>
<dbReference type="InterPro" id="IPR045189">
    <property type="entry name" value="UBR4-like"/>
</dbReference>
<feature type="compositionally biased region" description="Polar residues" evidence="8">
    <location>
        <begin position="3026"/>
        <end position="3039"/>
    </location>
</feature>
<dbReference type="PANTHER" id="PTHR21725">
    <property type="entry name" value="E3 UBIQUITIN-PROTEIN LIGASE UBR4"/>
    <property type="match status" value="1"/>
</dbReference>
<dbReference type="InterPro" id="IPR045841">
    <property type="entry name" value="E3_UBR4_N"/>
</dbReference>
<dbReference type="Proteomes" id="UP000001070">
    <property type="component" value="Unassembled WGS sequence"/>
</dbReference>
<evidence type="ECO:0000313" key="11">
    <source>
        <dbReference type="Proteomes" id="UP000001070"/>
    </source>
</evidence>
<feature type="compositionally biased region" description="Low complexity" evidence="8">
    <location>
        <begin position="4173"/>
        <end position="4203"/>
    </location>
</feature>
<dbReference type="InterPro" id="IPR025704">
    <property type="entry name" value="E3_Ub_ligase_UBR4_C"/>
</dbReference>
<feature type="region of interest" description="Disordered" evidence="8">
    <location>
        <begin position="336"/>
        <end position="368"/>
    </location>
</feature>
<dbReference type="GO" id="GO:0008270">
    <property type="term" value="F:zinc ion binding"/>
    <property type="evidence" value="ECO:0007669"/>
    <property type="project" value="UniProtKB-KW"/>
</dbReference>
<feature type="compositionally biased region" description="Low complexity" evidence="8">
    <location>
        <begin position="3508"/>
        <end position="3522"/>
    </location>
</feature>
<dbReference type="Pfam" id="PF13764">
    <property type="entry name" value="E3_UbLigase_R4"/>
    <property type="match status" value="1"/>
</dbReference>
<feature type="region of interest" description="Disordered" evidence="8">
    <location>
        <begin position="4164"/>
        <end position="4205"/>
    </location>
</feature>
<dbReference type="EMBL" id="CH916368">
    <property type="protein sequence ID" value="EDW04104.1"/>
    <property type="molecule type" value="Genomic_DNA"/>
</dbReference>
<organism evidence="11">
    <name type="scientific">Drosophila grimshawi</name>
    <name type="common">Hawaiian fruit fly</name>
    <name type="synonym">Idiomyia grimshawi</name>
    <dbReference type="NCBI Taxonomy" id="7222"/>
    <lineage>
        <taxon>Eukaryota</taxon>
        <taxon>Metazoa</taxon>
        <taxon>Ecdysozoa</taxon>
        <taxon>Arthropoda</taxon>
        <taxon>Hexapoda</taxon>
        <taxon>Insecta</taxon>
        <taxon>Pterygota</taxon>
        <taxon>Neoptera</taxon>
        <taxon>Endopterygota</taxon>
        <taxon>Diptera</taxon>
        <taxon>Brachycera</taxon>
        <taxon>Muscomorpha</taxon>
        <taxon>Ephydroidea</taxon>
        <taxon>Drosophilidae</taxon>
        <taxon>Drosophila</taxon>
        <taxon>Hawaiian Drosophila</taxon>
    </lineage>
</organism>
<dbReference type="PANTHER" id="PTHR21725:SF1">
    <property type="entry name" value="E3 UBIQUITIN-PROTEIN LIGASE UBR4"/>
    <property type="match status" value="1"/>
</dbReference>
<protein>
    <submittedName>
        <fullName evidence="10">GH10162</fullName>
    </submittedName>
</protein>
<dbReference type="Pfam" id="PF19423">
    <property type="entry name" value="E3_UBR4_N"/>
    <property type="match status" value="2"/>
</dbReference>
<keyword evidence="4" id="KW-0862">Zinc</keyword>